<evidence type="ECO:0000256" key="4">
    <source>
        <dbReference type="ARBA" id="ARBA00022679"/>
    </source>
</evidence>
<feature type="transmembrane region" description="Helical" evidence="8">
    <location>
        <begin position="92"/>
        <end position="112"/>
    </location>
</feature>
<evidence type="ECO:0000256" key="2">
    <source>
        <dbReference type="ARBA" id="ARBA00022475"/>
    </source>
</evidence>
<proteinExistence type="predicted"/>
<feature type="transmembrane region" description="Helical" evidence="8">
    <location>
        <begin position="297"/>
        <end position="318"/>
    </location>
</feature>
<dbReference type="GO" id="GO:0005886">
    <property type="term" value="C:plasma membrane"/>
    <property type="evidence" value="ECO:0007669"/>
    <property type="project" value="UniProtKB-SubCell"/>
</dbReference>
<sequence length="496" mass="54073">MIAPAATAAPSRWQRITGAPAAAPVAVAVLALLIGGLGFWLPGAWSDEGATMVATDRSLGQLIKMVGRIDAVHAAYYGGAWLWGLAFGHSVVALRAISVVAIAGLAAVMTIWGRRTIDVRFGVQVGVITALLPEMTWAATEARSAAVSTLAYAITVWLLSIALERRRWGWWLAYGLALTVTVWLFLFAALGTLGLGAMMLLSRPDRRSWRAWLIATAVAGATALPLARQMLRQSKQVNWIEGTDLTTLVRILTTQTWDNSLTPPGWIWPAVLGWLLCVAATVLVVRRGTADLRRVLLAGWAWWGLPTVALAIAGLLRPTYVERYVAFAAPGLAVVLAAGVWQLLAEAKPGWSTRVRGLVATVLILLAVAPGWYQARLPEAKSTWIRVAEHVDAVTAPGDSIVYIPHHRNVARSLPAYFDDLVDINLGEPYGTTSQLWDISVPVADVPERWQDLDHLWVLSKGERFDHPDMQTLLGAGFEVVSEWSYDGSYVYELRR</sequence>
<evidence type="ECO:0000313" key="10">
    <source>
        <dbReference type="Proteomes" id="UP000216533"/>
    </source>
</evidence>
<dbReference type="GO" id="GO:0009103">
    <property type="term" value="P:lipopolysaccharide biosynthetic process"/>
    <property type="evidence" value="ECO:0007669"/>
    <property type="project" value="UniProtKB-ARBA"/>
</dbReference>
<gene>
    <name evidence="9" type="ORF">CGZ92_04235</name>
</gene>
<feature type="transmembrane region" description="Helical" evidence="8">
    <location>
        <begin position="355"/>
        <end position="373"/>
    </location>
</feature>
<dbReference type="GO" id="GO:0010041">
    <property type="term" value="P:response to iron(III) ion"/>
    <property type="evidence" value="ECO:0007669"/>
    <property type="project" value="TreeGrafter"/>
</dbReference>
<accession>A0A255EA50</accession>
<dbReference type="Proteomes" id="UP000216533">
    <property type="component" value="Unassembled WGS sequence"/>
</dbReference>
<dbReference type="PANTHER" id="PTHR33908:SF3">
    <property type="entry name" value="UNDECAPRENYL PHOSPHATE-ALPHA-4-AMINO-4-DEOXY-L-ARABINOSE ARABINOSYL TRANSFERASE"/>
    <property type="match status" value="1"/>
</dbReference>
<name>A0A255EA50_9ACTN</name>
<feature type="transmembrane region" description="Helical" evidence="8">
    <location>
        <begin position="209"/>
        <end position="227"/>
    </location>
</feature>
<dbReference type="EMBL" id="NMVI01000012">
    <property type="protein sequence ID" value="OYN88454.1"/>
    <property type="molecule type" value="Genomic_DNA"/>
</dbReference>
<evidence type="ECO:0000256" key="3">
    <source>
        <dbReference type="ARBA" id="ARBA00022676"/>
    </source>
</evidence>
<keyword evidence="6 8" id="KW-1133">Transmembrane helix</keyword>
<comment type="subcellular location">
    <subcellularLocation>
        <location evidence="1">Cell membrane</location>
        <topology evidence="1">Multi-pass membrane protein</topology>
    </subcellularLocation>
</comment>
<reference evidence="9 10" key="1">
    <citation type="submission" date="2017-07" db="EMBL/GenBank/DDBJ databases">
        <title>Draft whole genome sequences of clinical Proprionibacteriaceae strains.</title>
        <authorList>
            <person name="Bernier A.-M."/>
            <person name="Bernard K."/>
            <person name="Domingo M.-C."/>
        </authorList>
    </citation>
    <scope>NUCLEOTIDE SEQUENCE [LARGE SCALE GENOMIC DNA]</scope>
    <source>
        <strain evidence="9 10">NML 160184</strain>
    </source>
</reference>
<evidence type="ECO:0008006" key="11">
    <source>
        <dbReference type="Google" id="ProtNLM"/>
    </source>
</evidence>
<comment type="caution">
    <text evidence="9">The sequence shown here is derived from an EMBL/GenBank/DDBJ whole genome shotgun (WGS) entry which is preliminary data.</text>
</comment>
<dbReference type="PANTHER" id="PTHR33908">
    <property type="entry name" value="MANNOSYLTRANSFERASE YKCB-RELATED"/>
    <property type="match status" value="1"/>
</dbReference>
<feature type="transmembrane region" description="Helical" evidence="8">
    <location>
        <begin position="266"/>
        <end position="285"/>
    </location>
</feature>
<dbReference type="RefSeq" id="WP_094450146.1">
    <property type="nucleotide sequence ID" value="NZ_NMVI01000012.1"/>
</dbReference>
<dbReference type="AlphaFoldDB" id="A0A255EA50"/>
<feature type="transmembrane region" description="Helical" evidence="8">
    <location>
        <begin position="324"/>
        <end position="343"/>
    </location>
</feature>
<keyword evidence="4" id="KW-0808">Transferase</keyword>
<dbReference type="GO" id="GO:0016763">
    <property type="term" value="F:pentosyltransferase activity"/>
    <property type="evidence" value="ECO:0007669"/>
    <property type="project" value="TreeGrafter"/>
</dbReference>
<feature type="transmembrane region" description="Helical" evidence="8">
    <location>
        <begin position="21"/>
        <end position="41"/>
    </location>
</feature>
<evidence type="ECO:0000256" key="8">
    <source>
        <dbReference type="SAM" id="Phobius"/>
    </source>
</evidence>
<feature type="transmembrane region" description="Helical" evidence="8">
    <location>
        <begin position="145"/>
        <end position="163"/>
    </location>
</feature>
<feature type="transmembrane region" description="Helical" evidence="8">
    <location>
        <begin position="169"/>
        <end position="197"/>
    </location>
</feature>
<keyword evidence="5 8" id="KW-0812">Transmembrane</keyword>
<evidence type="ECO:0000256" key="1">
    <source>
        <dbReference type="ARBA" id="ARBA00004651"/>
    </source>
</evidence>
<evidence type="ECO:0000256" key="6">
    <source>
        <dbReference type="ARBA" id="ARBA00022989"/>
    </source>
</evidence>
<organism evidence="9 10">
    <name type="scientific">Parenemella sanctibonifatiensis</name>
    <dbReference type="NCBI Taxonomy" id="2016505"/>
    <lineage>
        <taxon>Bacteria</taxon>
        <taxon>Bacillati</taxon>
        <taxon>Actinomycetota</taxon>
        <taxon>Actinomycetes</taxon>
        <taxon>Propionibacteriales</taxon>
        <taxon>Propionibacteriaceae</taxon>
        <taxon>Parenemella</taxon>
    </lineage>
</organism>
<evidence type="ECO:0000256" key="5">
    <source>
        <dbReference type="ARBA" id="ARBA00022692"/>
    </source>
</evidence>
<keyword evidence="3" id="KW-0328">Glycosyltransferase</keyword>
<keyword evidence="7 8" id="KW-0472">Membrane</keyword>
<protein>
    <recommendedName>
        <fullName evidence="11">Glycosyltransferase RgtA/B/C/D-like domain-containing protein</fullName>
    </recommendedName>
</protein>
<evidence type="ECO:0000313" key="9">
    <source>
        <dbReference type="EMBL" id="OYN88454.1"/>
    </source>
</evidence>
<keyword evidence="2" id="KW-1003">Cell membrane</keyword>
<dbReference type="InterPro" id="IPR050297">
    <property type="entry name" value="LipidA_mod_glycosyltrf_83"/>
</dbReference>
<evidence type="ECO:0000256" key="7">
    <source>
        <dbReference type="ARBA" id="ARBA00023136"/>
    </source>
</evidence>